<keyword evidence="2" id="KW-1185">Reference proteome</keyword>
<gene>
    <name evidence="1" type="ORF">GS429_21335</name>
</gene>
<evidence type="ECO:0008006" key="3">
    <source>
        <dbReference type="Google" id="ProtNLM"/>
    </source>
</evidence>
<dbReference type="EMBL" id="WUYX01000071">
    <property type="protein sequence ID" value="MXV64570.1"/>
    <property type="molecule type" value="Genomic_DNA"/>
</dbReference>
<dbReference type="AlphaFoldDB" id="A0A6B0VSG2"/>
<dbReference type="RefSeq" id="WP_328821528.1">
    <property type="nucleotide sequence ID" value="NZ_WUYX01000071.1"/>
</dbReference>
<accession>A0A6B0VSG2</accession>
<reference evidence="1 2" key="1">
    <citation type="submission" date="2020-01" db="EMBL/GenBank/DDBJ databases">
        <title>Natronorubrum sp. JWXQ-INN 674 isolated from Inner Mongolia Autonomous Region of China.</title>
        <authorList>
            <person name="Xue Q."/>
        </authorList>
    </citation>
    <scope>NUCLEOTIDE SEQUENCE [LARGE SCALE GENOMIC DNA]</scope>
    <source>
        <strain evidence="1 2">JWXQ-INN-674</strain>
    </source>
</reference>
<evidence type="ECO:0000313" key="1">
    <source>
        <dbReference type="EMBL" id="MXV64570.1"/>
    </source>
</evidence>
<dbReference type="InterPro" id="IPR008978">
    <property type="entry name" value="HSP20-like_chaperone"/>
</dbReference>
<comment type="caution">
    <text evidence="1">The sequence shown here is derived from an EMBL/GenBank/DDBJ whole genome shotgun (WGS) entry which is preliminary data.</text>
</comment>
<proteinExistence type="predicted"/>
<organism evidence="1 2">
    <name type="scientific">Natronorubrum halalkaliphilum</name>
    <dbReference type="NCBI Taxonomy" id="2691917"/>
    <lineage>
        <taxon>Archaea</taxon>
        <taxon>Methanobacteriati</taxon>
        <taxon>Methanobacteriota</taxon>
        <taxon>Stenosarchaea group</taxon>
        <taxon>Halobacteria</taxon>
        <taxon>Halobacteriales</taxon>
        <taxon>Natrialbaceae</taxon>
        <taxon>Natronorubrum</taxon>
    </lineage>
</organism>
<sequence>MSSSSHTTSRSFPMRAVYDCAADQLTVVVDATPATVDDITVTVSSKQIQLRIDHGETAFEQTITPPVTPYVFTDDRNAVYNNGVLTISVGTTRRSER</sequence>
<dbReference type="SUPFAM" id="SSF49764">
    <property type="entry name" value="HSP20-like chaperones"/>
    <property type="match status" value="1"/>
</dbReference>
<name>A0A6B0VSG2_9EURY</name>
<protein>
    <recommendedName>
        <fullName evidence="3">Hsp20/alpha crystallin family protein</fullName>
    </recommendedName>
</protein>
<evidence type="ECO:0000313" key="2">
    <source>
        <dbReference type="Proteomes" id="UP000434101"/>
    </source>
</evidence>
<dbReference type="Proteomes" id="UP000434101">
    <property type="component" value="Unassembled WGS sequence"/>
</dbReference>
<dbReference type="CDD" id="cd06464">
    <property type="entry name" value="ACD_sHsps-like"/>
    <property type="match status" value="1"/>
</dbReference>